<feature type="compositionally biased region" description="Basic residues" evidence="1">
    <location>
        <begin position="168"/>
        <end position="177"/>
    </location>
</feature>
<dbReference type="EMBL" id="FNVT01000008">
    <property type="protein sequence ID" value="SEG94497.1"/>
    <property type="molecule type" value="Genomic_DNA"/>
</dbReference>
<evidence type="ECO:0000313" key="2">
    <source>
        <dbReference type="EMBL" id="SEG94497.1"/>
    </source>
</evidence>
<feature type="compositionally biased region" description="Pro residues" evidence="1">
    <location>
        <begin position="229"/>
        <end position="242"/>
    </location>
</feature>
<proteinExistence type="predicted"/>
<reference evidence="2 3" key="1">
    <citation type="submission" date="2016-10" db="EMBL/GenBank/DDBJ databases">
        <authorList>
            <person name="de Groot N.N."/>
        </authorList>
    </citation>
    <scope>NUCLEOTIDE SEQUENCE [LARGE SCALE GENOMIC DNA]</scope>
    <source>
        <strain evidence="2 3">CGMCC 4.7037</strain>
    </source>
</reference>
<evidence type="ECO:0000256" key="1">
    <source>
        <dbReference type="SAM" id="MobiDB-lite"/>
    </source>
</evidence>
<feature type="compositionally biased region" description="Basic residues" evidence="1">
    <location>
        <begin position="218"/>
        <end position="228"/>
    </location>
</feature>
<protein>
    <submittedName>
        <fullName evidence="2">Uncharacterized protein</fullName>
    </submittedName>
</protein>
<accession>A0A1H6E9V0</accession>
<name>A0A1H6E9V0_9ACTN</name>
<keyword evidence="3" id="KW-1185">Reference proteome</keyword>
<gene>
    <name evidence="2" type="ORF">SAMN05444920_108397</name>
</gene>
<dbReference type="AlphaFoldDB" id="A0A1H6E9V0"/>
<evidence type="ECO:0000313" key="3">
    <source>
        <dbReference type="Proteomes" id="UP000236732"/>
    </source>
</evidence>
<sequence>MGPGDRCHRRARLAHRADRPSPPGPPQLRHLPGATSPRRHHPPPRHPPDDEGAHRPRLRSPAAAPGSRGDPRPVRPPGRRPGGPVAPPAQLVDPARHSQPRRPRSRLTQGELAPGHPRRGRPAQTHHPDPGRPGRRPLRLPRPGLGGVQGRGRVRRPGTPHLAGGPATRRRPPRRAPAKGLARDRRPPRRHPRPNRRPTGARGERLDRTRLAPSPGSHKTHPHPHPRRPPQIPPPLTHPPFAAPNGTEPQAHAVRFQPVRAPRCRLGGLVPFGPTPFGPTPARTDAGSGRRRLGPTPVRADTGSSPRYSGLRRPGSRGQDHAVRTTPVGLARPSAVHAQPVPSSAQPVPSPARAQPSPARALPSLYSPPALSARGSARSSQRSADGDR</sequence>
<feature type="region of interest" description="Disordered" evidence="1">
    <location>
        <begin position="1"/>
        <end position="388"/>
    </location>
</feature>
<feature type="compositionally biased region" description="Basic residues" evidence="1">
    <location>
        <begin position="186"/>
        <end position="196"/>
    </location>
</feature>
<dbReference type="Proteomes" id="UP000236732">
    <property type="component" value="Unassembled WGS sequence"/>
</dbReference>
<feature type="compositionally biased region" description="Low complexity" evidence="1">
    <location>
        <begin position="338"/>
        <end position="388"/>
    </location>
</feature>
<organism evidence="2 3">
    <name type="scientific">Nonomuraea solani</name>
    <dbReference type="NCBI Taxonomy" id="1144553"/>
    <lineage>
        <taxon>Bacteria</taxon>
        <taxon>Bacillati</taxon>
        <taxon>Actinomycetota</taxon>
        <taxon>Actinomycetes</taxon>
        <taxon>Streptosporangiales</taxon>
        <taxon>Streptosporangiaceae</taxon>
        <taxon>Nonomuraea</taxon>
    </lineage>
</organism>